<gene>
    <name evidence="1" type="ORF">ANCDUO_21179</name>
</gene>
<dbReference type="Proteomes" id="UP000054047">
    <property type="component" value="Unassembled WGS sequence"/>
</dbReference>
<keyword evidence="2" id="KW-1185">Reference proteome</keyword>
<protein>
    <recommendedName>
        <fullName evidence="3">Glycine zipper domain-containing protein</fullName>
    </recommendedName>
</protein>
<name>A0A0C2BXP2_9BILA</name>
<dbReference type="AlphaFoldDB" id="A0A0C2BXP2"/>
<evidence type="ECO:0000313" key="1">
    <source>
        <dbReference type="EMBL" id="KIH48748.1"/>
    </source>
</evidence>
<evidence type="ECO:0008006" key="3">
    <source>
        <dbReference type="Google" id="ProtNLM"/>
    </source>
</evidence>
<dbReference type="EMBL" id="KN757265">
    <property type="protein sequence ID" value="KIH48748.1"/>
    <property type="molecule type" value="Genomic_DNA"/>
</dbReference>
<sequence>MSLVASGFRVGKSIYDELTIDDEIEALEQIVHALEEDMNDPKCCGSERAETEDALVYAKELLTSAYDSKNKKGKKTLHTVVCIGGEYGGAAAVGFGGAQGGAAIGMVGGPVGALAGAVAGNIVGAMVGTEIGASAVENFRYNADGVSTNMQGSLVEWGGGVKGELVDLNGNASIGRNGLELGAHATLLHLADGTQKNFSVGRAGANFDVTKDGVDVGVEGKLVRLEAENERVKVGVGFNLDTGLTLRSDRVKLEALGFGLSYDGDGFGIKLPFLDIKFKK</sequence>
<proteinExistence type="predicted"/>
<evidence type="ECO:0000313" key="2">
    <source>
        <dbReference type="Proteomes" id="UP000054047"/>
    </source>
</evidence>
<organism evidence="1 2">
    <name type="scientific">Ancylostoma duodenale</name>
    <dbReference type="NCBI Taxonomy" id="51022"/>
    <lineage>
        <taxon>Eukaryota</taxon>
        <taxon>Metazoa</taxon>
        <taxon>Ecdysozoa</taxon>
        <taxon>Nematoda</taxon>
        <taxon>Chromadorea</taxon>
        <taxon>Rhabditida</taxon>
        <taxon>Rhabditina</taxon>
        <taxon>Rhabditomorpha</taxon>
        <taxon>Strongyloidea</taxon>
        <taxon>Ancylostomatidae</taxon>
        <taxon>Ancylostomatinae</taxon>
        <taxon>Ancylostoma</taxon>
    </lineage>
</organism>
<accession>A0A0C2BXP2</accession>
<reference evidence="1 2" key="1">
    <citation type="submission" date="2013-12" db="EMBL/GenBank/DDBJ databases">
        <title>Draft genome of the parsitic nematode Ancylostoma duodenale.</title>
        <authorList>
            <person name="Mitreva M."/>
        </authorList>
    </citation>
    <scope>NUCLEOTIDE SEQUENCE [LARGE SCALE GENOMIC DNA]</scope>
    <source>
        <strain evidence="1 2">Zhejiang</strain>
    </source>
</reference>
<dbReference type="OrthoDB" id="5852160at2759"/>